<dbReference type="InterPro" id="IPR023827">
    <property type="entry name" value="Peptidase_S8_Asp-AS"/>
</dbReference>
<evidence type="ECO:0000256" key="1">
    <source>
        <dbReference type="ARBA" id="ARBA00011073"/>
    </source>
</evidence>
<dbReference type="GO" id="GO:0005975">
    <property type="term" value="P:carbohydrate metabolic process"/>
    <property type="evidence" value="ECO:0007669"/>
    <property type="project" value="UniProtKB-ARBA"/>
</dbReference>
<dbReference type="SUPFAM" id="SSF52743">
    <property type="entry name" value="Subtilisin-like"/>
    <property type="match status" value="1"/>
</dbReference>
<dbReference type="InterPro" id="IPR022398">
    <property type="entry name" value="Peptidase_S8_His-AS"/>
</dbReference>
<keyword evidence="10" id="KW-1185">Reference proteome</keyword>
<dbReference type="InterPro" id="IPR022409">
    <property type="entry name" value="PKD/Chitinase_dom"/>
</dbReference>
<dbReference type="PROSITE" id="PS50093">
    <property type="entry name" value="PKD"/>
    <property type="match status" value="2"/>
</dbReference>
<evidence type="ECO:0000256" key="5">
    <source>
        <dbReference type="PROSITE-ProRule" id="PRU01240"/>
    </source>
</evidence>
<dbReference type="PRINTS" id="PR00723">
    <property type="entry name" value="SUBTILISIN"/>
</dbReference>
<dbReference type="Pfam" id="PF18911">
    <property type="entry name" value="PKD_4"/>
    <property type="match status" value="2"/>
</dbReference>
<evidence type="ECO:0000313" key="10">
    <source>
        <dbReference type="Proteomes" id="UP000536604"/>
    </source>
</evidence>
<evidence type="ECO:0000256" key="6">
    <source>
        <dbReference type="RuleBase" id="RU003355"/>
    </source>
</evidence>
<dbReference type="InterPro" id="IPR000601">
    <property type="entry name" value="PKD_dom"/>
</dbReference>
<dbReference type="GO" id="GO:0004252">
    <property type="term" value="F:serine-type endopeptidase activity"/>
    <property type="evidence" value="ECO:0007669"/>
    <property type="project" value="UniProtKB-UniRule"/>
</dbReference>
<dbReference type="AlphaFoldDB" id="A0A841IQZ8"/>
<dbReference type="InterPro" id="IPR023828">
    <property type="entry name" value="Peptidase_S8_Ser-AS"/>
</dbReference>
<evidence type="ECO:0000259" key="8">
    <source>
        <dbReference type="PROSITE" id="PS50093"/>
    </source>
</evidence>
<keyword evidence="2 5" id="KW-0645">Protease</keyword>
<comment type="similarity">
    <text evidence="1 5 6">Belongs to the peptidase S8 family.</text>
</comment>
<dbReference type="Gene3D" id="2.60.40.10">
    <property type="entry name" value="Immunoglobulins"/>
    <property type="match status" value="2"/>
</dbReference>
<proteinExistence type="inferred from homology"/>
<dbReference type="Pfam" id="PF00082">
    <property type="entry name" value="Peptidase_S8"/>
    <property type="match status" value="1"/>
</dbReference>
<dbReference type="PROSITE" id="PS00137">
    <property type="entry name" value="SUBTILASE_HIS"/>
    <property type="match status" value="1"/>
</dbReference>
<dbReference type="InterPro" id="IPR000209">
    <property type="entry name" value="Peptidase_S8/S53_dom"/>
</dbReference>
<organism evidence="9 10">
    <name type="scientific">Nocardiopsis algeriensis</name>
    <dbReference type="NCBI Taxonomy" id="1478215"/>
    <lineage>
        <taxon>Bacteria</taxon>
        <taxon>Bacillati</taxon>
        <taxon>Actinomycetota</taxon>
        <taxon>Actinomycetes</taxon>
        <taxon>Streptosporangiales</taxon>
        <taxon>Nocardiopsidaceae</taxon>
        <taxon>Nocardiopsis</taxon>
    </lineage>
</organism>
<dbReference type="PANTHER" id="PTHR43806">
    <property type="entry name" value="PEPTIDASE S8"/>
    <property type="match status" value="1"/>
</dbReference>
<keyword evidence="7" id="KW-0732">Signal</keyword>
<keyword evidence="4 5" id="KW-0720">Serine protease</keyword>
<feature type="active site" description="Charge relay system" evidence="5">
    <location>
        <position position="176"/>
    </location>
</feature>
<keyword evidence="3 5" id="KW-0378">Hydrolase</keyword>
<evidence type="ECO:0000256" key="2">
    <source>
        <dbReference type="ARBA" id="ARBA00022670"/>
    </source>
</evidence>
<dbReference type="Pfam" id="PF05922">
    <property type="entry name" value="Inhibitor_I9"/>
    <property type="match status" value="1"/>
</dbReference>
<dbReference type="RefSeq" id="WP_184291901.1">
    <property type="nucleotide sequence ID" value="NZ_JACHJO010000007.1"/>
</dbReference>
<dbReference type="InterPro" id="IPR037045">
    <property type="entry name" value="S8pro/Inhibitor_I9_sf"/>
</dbReference>
<feature type="chain" id="PRO_5032941191" evidence="7">
    <location>
        <begin position="27"/>
        <end position="591"/>
    </location>
</feature>
<dbReference type="PROSITE" id="PS00138">
    <property type="entry name" value="SUBTILASE_SER"/>
    <property type="match status" value="1"/>
</dbReference>
<dbReference type="InterPro" id="IPR015500">
    <property type="entry name" value="Peptidase_S8_subtilisin-rel"/>
</dbReference>
<evidence type="ECO:0000256" key="3">
    <source>
        <dbReference type="ARBA" id="ARBA00022801"/>
    </source>
</evidence>
<dbReference type="PROSITE" id="PS51892">
    <property type="entry name" value="SUBTILASE"/>
    <property type="match status" value="1"/>
</dbReference>
<evidence type="ECO:0000313" key="9">
    <source>
        <dbReference type="EMBL" id="MBB6120644.1"/>
    </source>
</evidence>
<name>A0A841IQZ8_9ACTN</name>
<dbReference type="PANTHER" id="PTHR43806:SF11">
    <property type="entry name" value="CEREVISIN-RELATED"/>
    <property type="match status" value="1"/>
</dbReference>
<feature type="active site" description="Charge relay system" evidence="5">
    <location>
        <position position="142"/>
    </location>
</feature>
<dbReference type="Proteomes" id="UP000536604">
    <property type="component" value="Unassembled WGS sequence"/>
</dbReference>
<reference evidence="9 10" key="1">
    <citation type="submission" date="2020-08" db="EMBL/GenBank/DDBJ databases">
        <title>Genomic Encyclopedia of Type Strains, Phase III (KMG-III): the genomes of soil and plant-associated and newly described type strains.</title>
        <authorList>
            <person name="Whitman W."/>
        </authorList>
    </citation>
    <scope>NUCLEOTIDE SEQUENCE [LARGE SCALE GENOMIC DNA]</scope>
    <source>
        <strain evidence="9 10">CECT 8712</strain>
    </source>
</reference>
<dbReference type="InterPro" id="IPR010259">
    <property type="entry name" value="S8pro/Inhibitor_I9"/>
</dbReference>
<comment type="caution">
    <text evidence="9">The sequence shown here is derived from an EMBL/GenBank/DDBJ whole genome shotgun (WGS) entry which is preliminary data.</text>
</comment>
<dbReference type="InterPro" id="IPR036852">
    <property type="entry name" value="Peptidase_S8/S53_dom_sf"/>
</dbReference>
<dbReference type="Gene3D" id="3.40.50.200">
    <property type="entry name" value="Peptidase S8/S53 domain"/>
    <property type="match status" value="1"/>
</dbReference>
<dbReference type="InterPro" id="IPR035986">
    <property type="entry name" value="PKD_dom_sf"/>
</dbReference>
<feature type="domain" description="PKD" evidence="8">
    <location>
        <begin position="511"/>
        <end position="591"/>
    </location>
</feature>
<dbReference type="GO" id="GO:0005615">
    <property type="term" value="C:extracellular space"/>
    <property type="evidence" value="ECO:0007669"/>
    <property type="project" value="TreeGrafter"/>
</dbReference>
<dbReference type="PROSITE" id="PS00136">
    <property type="entry name" value="SUBTILASE_ASP"/>
    <property type="match status" value="1"/>
</dbReference>
<dbReference type="InterPro" id="IPR050131">
    <property type="entry name" value="Peptidase_S8_subtilisin-like"/>
</dbReference>
<feature type="domain" description="PKD" evidence="8">
    <location>
        <begin position="425"/>
        <end position="503"/>
    </location>
</feature>
<feature type="signal peptide" evidence="7">
    <location>
        <begin position="1"/>
        <end position="26"/>
    </location>
</feature>
<protein>
    <submittedName>
        <fullName evidence="9">Subtilisin family serine protease</fullName>
    </submittedName>
</protein>
<evidence type="ECO:0000256" key="4">
    <source>
        <dbReference type="ARBA" id="ARBA00022825"/>
    </source>
</evidence>
<dbReference type="InterPro" id="IPR013783">
    <property type="entry name" value="Ig-like_fold"/>
</dbReference>
<dbReference type="EMBL" id="JACHJO010000007">
    <property type="protein sequence ID" value="MBB6120644.1"/>
    <property type="molecule type" value="Genomic_DNA"/>
</dbReference>
<dbReference type="GO" id="GO:0006508">
    <property type="term" value="P:proteolysis"/>
    <property type="evidence" value="ECO:0007669"/>
    <property type="project" value="UniProtKB-KW"/>
</dbReference>
<feature type="active site" description="Charge relay system" evidence="5">
    <location>
        <position position="351"/>
    </location>
</feature>
<dbReference type="Gene3D" id="3.30.70.80">
    <property type="entry name" value="Peptidase S8 propeptide/proteinase inhibitor I9"/>
    <property type="match status" value="1"/>
</dbReference>
<dbReference type="SUPFAM" id="SSF49299">
    <property type="entry name" value="PKD domain"/>
    <property type="match status" value="2"/>
</dbReference>
<dbReference type="CDD" id="cd00146">
    <property type="entry name" value="PKD"/>
    <property type="match status" value="2"/>
</dbReference>
<evidence type="ECO:0000256" key="7">
    <source>
        <dbReference type="SAM" id="SignalP"/>
    </source>
</evidence>
<dbReference type="SMART" id="SM00089">
    <property type="entry name" value="PKD"/>
    <property type="match status" value="2"/>
</dbReference>
<sequence>MRKSTLGAAAAAFALLPVMLAPPALAEEVPGFLDTTDTTERTYIVVLDESAAPDEVAERNDDDPIGVYEHALTGYAAEMTAAEASDLLLDPDVAFVQEDQPVHAFDQDVPDGISRTFAPDNPNLAINGQADYVPDVAIAVLDTGVDGSHPDLNVVDSVNCTSGTCVPNTASDGNGHGTHVAGSAAAIDNGEGVVGMAPGADIWNVQVLNASGSGSLAGITAGVDHVAAHADEIAVANMSLGCQNCSNQALGQAISSAVDSGVAFAVAAGNSATDAANFFPANHPDVLTVSSMADSDGAPGGNGGSLGCTGDADDTLSYFSNYGAVVEIAAPGSCITSTLPGGAYGSMSGTSMASPHAAGGLALLATGDARPTDRNGVMAMYDTLVTAGNHDWTDDSGDGVHEPLLDVGDADLFPADGDAPPPAGPVASLTHSCDDTTLTCAFDGSASSSGGTVTGWSWDFGDGTTGTGATVEHTYGAEGDYTVTLTVTDDSGATDTATAEISVGAPDHTGPTAAFTGSCYSLFRLCQFNASSSEAGDAPIASYAWNFGDGSSGSGASPWHFFPGAGTYTVTLTVTDTEGATATATRNITLR</sequence>
<gene>
    <name evidence="9" type="ORF">FHS13_002601</name>
</gene>
<accession>A0A841IQZ8</accession>